<evidence type="ECO:0000256" key="1">
    <source>
        <dbReference type="ARBA" id="ARBA00001946"/>
    </source>
</evidence>
<proteinExistence type="inferred from homology"/>
<keyword evidence="7 14" id="KW-0812">Transmembrane</keyword>
<dbReference type="Gene3D" id="3.40.1180.10">
    <property type="entry name" value="Decaprenyl diphosphate synthase-like"/>
    <property type="match status" value="1"/>
</dbReference>
<keyword evidence="8" id="KW-0256">Endoplasmic reticulum</keyword>
<evidence type="ECO:0000256" key="14">
    <source>
        <dbReference type="SAM" id="Phobius"/>
    </source>
</evidence>
<feature type="compositionally biased region" description="Low complexity" evidence="13">
    <location>
        <begin position="219"/>
        <end position="232"/>
    </location>
</feature>
<evidence type="ECO:0000313" key="16">
    <source>
        <dbReference type="Proteomes" id="UP000756921"/>
    </source>
</evidence>
<dbReference type="PANTHER" id="PTHR21528:SF0">
    <property type="entry name" value="DEHYDRODOLICHYL DIPHOSPHATE SYNTHASE COMPLEX SUBUNIT NUS1"/>
    <property type="match status" value="1"/>
</dbReference>
<evidence type="ECO:0000256" key="6">
    <source>
        <dbReference type="ARBA" id="ARBA00022679"/>
    </source>
</evidence>
<comment type="similarity">
    <text evidence="4">Belongs to the UPP synthase family.</text>
</comment>
<evidence type="ECO:0000256" key="12">
    <source>
        <dbReference type="ARBA" id="ARBA00047353"/>
    </source>
</evidence>
<reference evidence="15" key="1">
    <citation type="journal article" date="2020" name="Mol. Plant Microbe Interact.">
        <title>Genome Sequence of the Biocontrol Agent Coniothyrium minitans strain Conio (IMI 134523).</title>
        <authorList>
            <person name="Patel D."/>
            <person name="Shittu T.A."/>
            <person name="Baroncelli R."/>
            <person name="Muthumeenakshi S."/>
            <person name="Osborne T.H."/>
            <person name="Janganan T.K."/>
            <person name="Sreenivasaprasad S."/>
        </authorList>
    </citation>
    <scope>NUCLEOTIDE SEQUENCE</scope>
    <source>
        <strain evidence="15">Conio</strain>
    </source>
</reference>
<evidence type="ECO:0000256" key="8">
    <source>
        <dbReference type="ARBA" id="ARBA00022824"/>
    </source>
</evidence>
<dbReference type="InterPro" id="IPR038887">
    <property type="entry name" value="Nus1/NgBR"/>
</dbReference>
<feature type="region of interest" description="Disordered" evidence="13">
    <location>
        <begin position="33"/>
        <end position="54"/>
    </location>
</feature>
<sequence length="349" mass="39134">MASTGITTREELAFRKGVVNGKQLTAQDREQMLKPFLPPPPPPPLETTSLKSPKRQILSQRTTAAPKLNLTPVRTFLHIILHVIISVLFSIFFRFRRSWRLFSYKVRGVLRHHHHTPEWIVNDVKNVEQLPKHISVVLEHRDDDEDQGNAGLEGLVQDACEIAAWTASAGIPLLSIYERTGVLKNYVPQLHAAIQKNLESYFGTRRRPTLTVKAPHTISYSPPGTPSSEPTENGASTSRPHLTVLLLSEHDGRATLVDLTVTLASMAQKSDIDPKQIDIALINAELSDYVSSEPDLLVLFGPRVQLMGYPPWQLRLTEIFHLPDNKGVNYLVFRKALGTFGKAEFRVGK</sequence>
<evidence type="ECO:0000256" key="7">
    <source>
        <dbReference type="ARBA" id="ARBA00022692"/>
    </source>
</evidence>
<evidence type="ECO:0000256" key="4">
    <source>
        <dbReference type="ARBA" id="ARBA00005432"/>
    </source>
</evidence>
<evidence type="ECO:0000313" key="15">
    <source>
        <dbReference type="EMBL" id="KAF9736378.1"/>
    </source>
</evidence>
<keyword evidence="9" id="KW-0460">Magnesium</keyword>
<evidence type="ECO:0000256" key="9">
    <source>
        <dbReference type="ARBA" id="ARBA00022842"/>
    </source>
</evidence>
<keyword evidence="6" id="KW-0808">Transferase</keyword>
<evidence type="ECO:0000256" key="3">
    <source>
        <dbReference type="ARBA" id="ARBA00004922"/>
    </source>
</evidence>
<dbReference type="GO" id="GO:0045547">
    <property type="term" value="F:ditrans,polycis-polyprenyl diphosphate synthase [(2E,6E)-farnesyl diphosphate specific] activity"/>
    <property type="evidence" value="ECO:0007669"/>
    <property type="project" value="UniProtKB-EC"/>
</dbReference>
<dbReference type="Proteomes" id="UP000756921">
    <property type="component" value="Unassembled WGS sequence"/>
</dbReference>
<dbReference type="GO" id="GO:1904423">
    <property type="term" value="C:dehydrodolichyl diphosphate synthase complex"/>
    <property type="evidence" value="ECO:0007669"/>
    <property type="project" value="InterPro"/>
</dbReference>
<comment type="cofactor">
    <cofactor evidence="1">
        <name>Mg(2+)</name>
        <dbReference type="ChEBI" id="CHEBI:18420"/>
    </cofactor>
</comment>
<keyword evidence="10 14" id="KW-1133">Transmembrane helix</keyword>
<name>A0A9P6GJS4_9PLEO</name>
<dbReference type="InterPro" id="IPR036424">
    <property type="entry name" value="UPP_synth-like_sf"/>
</dbReference>
<keyword evidence="11 14" id="KW-0472">Membrane</keyword>
<dbReference type="EC" id="2.5.1.87" evidence="5"/>
<feature type="region of interest" description="Disordered" evidence="13">
    <location>
        <begin position="214"/>
        <end position="238"/>
    </location>
</feature>
<dbReference type="OrthoDB" id="19639at2759"/>
<gene>
    <name evidence="15" type="ORF">PMIN01_06294</name>
</gene>
<dbReference type="SUPFAM" id="SSF64005">
    <property type="entry name" value="Undecaprenyl diphosphate synthase"/>
    <property type="match status" value="1"/>
</dbReference>
<evidence type="ECO:0000256" key="2">
    <source>
        <dbReference type="ARBA" id="ARBA00004586"/>
    </source>
</evidence>
<accession>A0A9P6GJS4</accession>
<organism evidence="15 16">
    <name type="scientific">Paraphaeosphaeria minitans</name>
    <dbReference type="NCBI Taxonomy" id="565426"/>
    <lineage>
        <taxon>Eukaryota</taxon>
        <taxon>Fungi</taxon>
        <taxon>Dikarya</taxon>
        <taxon>Ascomycota</taxon>
        <taxon>Pezizomycotina</taxon>
        <taxon>Dothideomycetes</taxon>
        <taxon>Pleosporomycetidae</taxon>
        <taxon>Pleosporales</taxon>
        <taxon>Massarineae</taxon>
        <taxon>Didymosphaeriaceae</taxon>
        <taxon>Paraphaeosphaeria</taxon>
    </lineage>
</organism>
<evidence type="ECO:0000256" key="5">
    <source>
        <dbReference type="ARBA" id="ARBA00012596"/>
    </source>
</evidence>
<dbReference type="AlphaFoldDB" id="A0A9P6GJS4"/>
<feature type="transmembrane region" description="Helical" evidence="14">
    <location>
        <begin position="76"/>
        <end position="95"/>
    </location>
</feature>
<comment type="subcellular location">
    <subcellularLocation>
        <location evidence="2">Endoplasmic reticulum membrane</location>
    </subcellularLocation>
</comment>
<comment type="pathway">
    <text evidence="3">Protein modification; protein glycosylation.</text>
</comment>
<protein>
    <recommendedName>
        <fullName evidence="5">ditrans,polycis-polyprenyl diphosphate synthase [(2E,6E)-farnesyldiphosphate specific]</fullName>
        <ecNumber evidence="5">2.5.1.87</ecNumber>
    </recommendedName>
</protein>
<comment type="caution">
    <text evidence="15">The sequence shown here is derived from an EMBL/GenBank/DDBJ whole genome shotgun (WGS) entry which is preliminary data.</text>
</comment>
<evidence type="ECO:0000256" key="13">
    <source>
        <dbReference type="SAM" id="MobiDB-lite"/>
    </source>
</evidence>
<evidence type="ECO:0000256" key="10">
    <source>
        <dbReference type="ARBA" id="ARBA00022989"/>
    </source>
</evidence>
<comment type="catalytic activity">
    <reaction evidence="12">
        <text>n isopentenyl diphosphate + (2E,6E)-farnesyl diphosphate = a di-trans,poly-cis-polyprenyl diphosphate + n diphosphate</text>
        <dbReference type="Rhea" id="RHEA:53008"/>
        <dbReference type="Rhea" id="RHEA-COMP:19494"/>
        <dbReference type="ChEBI" id="CHEBI:33019"/>
        <dbReference type="ChEBI" id="CHEBI:128769"/>
        <dbReference type="ChEBI" id="CHEBI:136960"/>
        <dbReference type="ChEBI" id="CHEBI:175763"/>
        <dbReference type="EC" id="2.5.1.87"/>
    </reaction>
</comment>
<dbReference type="PANTHER" id="PTHR21528">
    <property type="entry name" value="DEHYDRODOLICHYL DIPHOSPHATE SYNTHASE COMPLEX SUBUNIT NUS1"/>
    <property type="match status" value="1"/>
</dbReference>
<dbReference type="EMBL" id="WJXW01000005">
    <property type="protein sequence ID" value="KAF9736378.1"/>
    <property type="molecule type" value="Genomic_DNA"/>
</dbReference>
<dbReference type="GO" id="GO:0005789">
    <property type="term" value="C:endoplasmic reticulum membrane"/>
    <property type="evidence" value="ECO:0007669"/>
    <property type="project" value="UniProtKB-SubCell"/>
</dbReference>
<keyword evidence="16" id="KW-1185">Reference proteome</keyword>
<evidence type="ECO:0000256" key="11">
    <source>
        <dbReference type="ARBA" id="ARBA00023136"/>
    </source>
</evidence>
<feature type="compositionally biased region" description="Pro residues" evidence="13">
    <location>
        <begin position="36"/>
        <end position="45"/>
    </location>
</feature>